<dbReference type="EMBL" id="JH668232">
    <property type="protein sequence ID" value="EIM21428.1"/>
    <property type="molecule type" value="Genomic_DNA"/>
</dbReference>
<dbReference type="Proteomes" id="UP000005242">
    <property type="component" value="Unassembled WGS sequence"/>
</dbReference>
<dbReference type="AlphaFoldDB" id="I4YBT6"/>
<dbReference type="eggNOG" id="KOG0929">
    <property type="taxonomic scope" value="Eukaryota"/>
</dbReference>
<feature type="region of interest" description="Disordered" evidence="1">
    <location>
        <begin position="353"/>
        <end position="373"/>
    </location>
</feature>
<gene>
    <name evidence="4" type="ORF">WALSEDRAFT_57508</name>
</gene>
<dbReference type="STRING" id="671144.I4YBT6"/>
<evidence type="ECO:0000256" key="1">
    <source>
        <dbReference type="SAM" id="MobiDB-lite"/>
    </source>
</evidence>
<dbReference type="Pfam" id="PF01369">
    <property type="entry name" value="Sec7"/>
    <property type="match status" value="1"/>
</dbReference>
<dbReference type="SMART" id="SM00222">
    <property type="entry name" value="Sec7"/>
    <property type="match status" value="1"/>
</dbReference>
<reference evidence="4 5" key="1">
    <citation type="journal article" date="2012" name="Fungal Genet. Biol.">
        <title>The genome of the xerotolerant mold Wallemia sebi reveals adaptations to osmotic stress and suggests cryptic sexual reproduction.</title>
        <authorList>
            <person name="Padamsee M."/>
            <person name="Kumar T.K.A."/>
            <person name="Riley R."/>
            <person name="Binder M."/>
            <person name="Boyd A."/>
            <person name="Calvo A.M."/>
            <person name="Furukawa K."/>
            <person name="Hesse C."/>
            <person name="Hohmann S."/>
            <person name="James T.Y."/>
            <person name="LaButti K."/>
            <person name="Lapidus A."/>
            <person name="Lindquist E."/>
            <person name="Lucas S."/>
            <person name="Miller K."/>
            <person name="Shantappa S."/>
            <person name="Grigoriev I.V."/>
            <person name="Hibbett D.S."/>
            <person name="McLaughlin D.J."/>
            <person name="Spatafora J.W."/>
            <person name="Aime M.C."/>
        </authorList>
    </citation>
    <scope>NUCLEOTIDE SEQUENCE [LARGE SCALE GENOMIC DNA]</scope>
    <source>
        <strain evidence="5">ATCC MYA-4683 / CBS 633.66</strain>
    </source>
</reference>
<feature type="domain" description="SEC7" evidence="3">
    <location>
        <begin position="8"/>
        <end position="139"/>
    </location>
</feature>
<dbReference type="PANTHER" id="PTHR10663:SF405">
    <property type="entry name" value="ARF GUANINE NUCLEOTIDE EXCHANGE FACTOR SYT1"/>
    <property type="match status" value="1"/>
</dbReference>
<evidence type="ECO:0000313" key="4">
    <source>
        <dbReference type="EMBL" id="EIM21428.1"/>
    </source>
</evidence>
<dbReference type="SUPFAM" id="SSF48425">
    <property type="entry name" value="Sec7 domain"/>
    <property type="match status" value="1"/>
</dbReference>
<dbReference type="RefSeq" id="XP_006958459.1">
    <property type="nucleotide sequence ID" value="XM_006958397.1"/>
</dbReference>
<dbReference type="InterPro" id="IPR001849">
    <property type="entry name" value="PH_domain"/>
</dbReference>
<feature type="compositionally biased region" description="Low complexity" evidence="1">
    <location>
        <begin position="538"/>
        <end position="549"/>
    </location>
</feature>
<evidence type="ECO:0000313" key="5">
    <source>
        <dbReference type="Proteomes" id="UP000005242"/>
    </source>
</evidence>
<accession>I4YBT6</accession>
<protein>
    <recommendedName>
        <fullName evidence="6">SEC7 domain-containing protein</fullName>
    </recommendedName>
</protein>
<dbReference type="SMART" id="SM00233">
    <property type="entry name" value="PH"/>
    <property type="match status" value="1"/>
</dbReference>
<feature type="domain" description="PH" evidence="2">
    <location>
        <begin position="177"/>
        <end position="320"/>
    </location>
</feature>
<organism evidence="4 5">
    <name type="scientific">Wallemia mellicola (strain ATCC MYA-4683 / CBS 633.66)</name>
    <name type="common">Wallemia sebi (CBS 633.66)</name>
    <dbReference type="NCBI Taxonomy" id="671144"/>
    <lineage>
        <taxon>Eukaryota</taxon>
        <taxon>Fungi</taxon>
        <taxon>Dikarya</taxon>
        <taxon>Basidiomycota</taxon>
        <taxon>Wallemiomycotina</taxon>
        <taxon>Wallemiomycetes</taxon>
        <taxon>Wallemiales</taxon>
        <taxon>Wallemiaceae</taxon>
        <taxon>Wallemia</taxon>
    </lineage>
</organism>
<dbReference type="Pfam" id="PF15410">
    <property type="entry name" value="PH_9"/>
    <property type="match status" value="1"/>
</dbReference>
<evidence type="ECO:0000259" key="2">
    <source>
        <dbReference type="PROSITE" id="PS50003"/>
    </source>
</evidence>
<dbReference type="SUPFAM" id="SSF50729">
    <property type="entry name" value="PH domain-like"/>
    <property type="match status" value="1"/>
</dbReference>
<dbReference type="KEGG" id="wse:WALSEDRAFT_57508"/>
<name>I4YBT6_WALMC</name>
<evidence type="ECO:0008006" key="6">
    <source>
        <dbReference type="Google" id="ProtNLM"/>
    </source>
</evidence>
<feature type="compositionally biased region" description="Low complexity" evidence="1">
    <location>
        <begin position="361"/>
        <end position="373"/>
    </location>
</feature>
<dbReference type="PANTHER" id="PTHR10663">
    <property type="entry name" value="GUANYL-NUCLEOTIDE EXCHANGE FACTOR"/>
    <property type="match status" value="1"/>
</dbReference>
<dbReference type="InterPro" id="IPR023394">
    <property type="entry name" value="Sec7_C_sf"/>
</dbReference>
<dbReference type="GO" id="GO:0005085">
    <property type="term" value="F:guanyl-nucleotide exchange factor activity"/>
    <property type="evidence" value="ECO:0007669"/>
    <property type="project" value="InterPro"/>
</dbReference>
<dbReference type="Gene3D" id="1.10.1000.11">
    <property type="entry name" value="Arf Nucleotide-binding Site Opener,domain 2"/>
    <property type="match status" value="1"/>
</dbReference>
<dbReference type="HOGENOM" id="CLU_018504_0_0_1"/>
<dbReference type="InParanoid" id="I4YBT6"/>
<dbReference type="InterPro" id="IPR000904">
    <property type="entry name" value="Sec7_dom"/>
</dbReference>
<dbReference type="PROSITE" id="PS50003">
    <property type="entry name" value="PH_DOMAIN"/>
    <property type="match status" value="1"/>
</dbReference>
<proteinExistence type="predicted"/>
<dbReference type="GO" id="GO:0032012">
    <property type="term" value="P:regulation of ARF protein signal transduction"/>
    <property type="evidence" value="ECO:0007669"/>
    <property type="project" value="InterPro"/>
</dbReference>
<dbReference type="Gene3D" id="2.30.29.30">
    <property type="entry name" value="Pleckstrin-homology domain (PH domain)/Phosphotyrosine-binding domain (PTB)"/>
    <property type="match status" value="1"/>
</dbReference>
<dbReference type="PROSITE" id="PS50190">
    <property type="entry name" value="SEC7"/>
    <property type="match status" value="1"/>
</dbReference>
<dbReference type="OrthoDB" id="430364at2759"/>
<evidence type="ECO:0000259" key="3">
    <source>
        <dbReference type="PROSITE" id="PS50190"/>
    </source>
</evidence>
<dbReference type="InterPro" id="IPR035999">
    <property type="entry name" value="Sec7_dom_sf"/>
</dbReference>
<dbReference type="GeneID" id="18472921"/>
<sequence length="642" mass="73937">MYHPDNQEKMLSQLHFSRLPLDISFRVWLMFKPLPIETQQIDKYIYDFSREYSKYNNFISLDNIYILSFSLLLLNTDKFNKSNKHKMSKVDFIKNTNYIEIDDLILEYFYDNTCYTPFIKALDLDKLPNSHPYSYILNNNLDRFKLDPINVENNYTLSTIYSHHKLNSLFVNAPIIRLSTNEFLRLTHYSKMNIKLPKNTLWKTYIVILTGSQLLLYKNLNILNNLKTEILKFNNLVKHHLTSNSTHASLNLRNLDTPSQHSFKPDDIIHLDDTIALIDNNYKKHPHTFTLFSRNKKYLIQSHSDENLHLWINLINYSAAFKYSNIRIRGHSLSDSHLYYAGIKAKQRNTHLAPPITQTGSMNSSSTDASSSPSLNRVSDFNNAIDSINSHLNSSVNIQSRSYILKSKINHLKSALDALSTDLNNTINSIRLVSTLTPFRRSTKSKLVNDYLPSLLKKLDTLRIDEFKYISIKSALELDLVVEEKLEARMMKVGLRAAASHSEAMRIRSKSQSMYVQDEQPLSSAERKLTKKTRSAMSLNSSNYINNSLPTTADLSTNNNTTNSIDLQPTQDIGVCTSDIEERRRSRCASETEEYSNRSPNYGHISLVKMPDAIHRHARNWSLGGRTSKEIVSPSNTISLND</sequence>
<feature type="region of interest" description="Disordered" evidence="1">
    <location>
        <begin position="509"/>
        <end position="557"/>
    </location>
</feature>
<dbReference type="InterPro" id="IPR011993">
    <property type="entry name" value="PH-like_dom_sf"/>
</dbReference>
<dbReference type="InterPro" id="IPR041681">
    <property type="entry name" value="PH_9"/>
</dbReference>
<feature type="compositionally biased region" description="Polar residues" evidence="1">
    <location>
        <begin position="510"/>
        <end position="523"/>
    </location>
</feature>
<dbReference type="OMA" id="HAFTHAI"/>
<keyword evidence="5" id="KW-1185">Reference proteome</keyword>